<comment type="caution">
    <text evidence="1">The sequence shown here is derived from an EMBL/GenBank/DDBJ whole genome shotgun (WGS) entry which is preliminary data.</text>
</comment>
<protein>
    <submittedName>
        <fullName evidence="1">Uncharacterized protein</fullName>
    </submittedName>
</protein>
<reference evidence="1" key="3">
    <citation type="submission" date="2023-05" db="EMBL/GenBank/DDBJ databases">
        <authorList>
            <person name="Smith C.H."/>
        </authorList>
    </citation>
    <scope>NUCLEOTIDE SEQUENCE</scope>
    <source>
        <strain evidence="1">CHS0354</strain>
        <tissue evidence="1">Mantle</tissue>
    </source>
</reference>
<dbReference type="Proteomes" id="UP001195483">
    <property type="component" value="Unassembled WGS sequence"/>
</dbReference>
<keyword evidence="2" id="KW-1185">Reference proteome</keyword>
<gene>
    <name evidence="1" type="ORF">CHS0354_015474</name>
</gene>
<name>A0AAE0SEK6_9BIVA</name>
<sequence length="101" mass="11483">MTYRKTDVKMVFVNETHPLLARRVLYIGSSVPRETATGLEAVQQPLRDRYPVNDESNIEGIDSVISVFDDSIQLKYVSDPDQVIHFPITSLTLLLYDVSQL</sequence>
<reference evidence="1" key="1">
    <citation type="journal article" date="2021" name="Genome Biol. Evol.">
        <title>A High-Quality Reference Genome for a Parasitic Bivalve with Doubly Uniparental Inheritance (Bivalvia: Unionida).</title>
        <authorList>
            <person name="Smith C.H."/>
        </authorList>
    </citation>
    <scope>NUCLEOTIDE SEQUENCE</scope>
    <source>
        <strain evidence="1">CHS0354</strain>
    </source>
</reference>
<proteinExistence type="predicted"/>
<dbReference type="PANTHER" id="PTHR21219">
    <property type="entry name" value="FI19613P1"/>
    <property type="match status" value="1"/>
</dbReference>
<evidence type="ECO:0000313" key="1">
    <source>
        <dbReference type="EMBL" id="KAK3590486.1"/>
    </source>
</evidence>
<dbReference type="PANTHER" id="PTHR21219:SF3">
    <property type="entry name" value="FI19613P1"/>
    <property type="match status" value="1"/>
</dbReference>
<accession>A0AAE0SEK6</accession>
<reference evidence="1" key="2">
    <citation type="journal article" date="2021" name="Genome Biol. Evol.">
        <title>Developing a high-quality reference genome for a parasitic bivalve with doubly uniparental inheritance (Bivalvia: Unionida).</title>
        <authorList>
            <person name="Smith C.H."/>
        </authorList>
    </citation>
    <scope>NUCLEOTIDE SEQUENCE</scope>
    <source>
        <strain evidence="1">CHS0354</strain>
        <tissue evidence="1">Mantle</tissue>
    </source>
</reference>
<dbReference type="EMBL" id="JAEAOA010000959">
    <property type="protein sequence ID" value="KAK3590486.1"/>
    <property type="molecule type" value="Genomic_DNA"/>
</dbReference>
<organism evidence="1 2">
    <name type="scientific">Potamilus streckersoni</name>
    <dbReference type="NCBI Taxonomy" id="2493646"/>
    <lineage>
        <taxon>Eukaryota</taxon>
        <taxon>Metazoa</taxon>
        <taxon>Spiralia</taxon>
        <taxon>Lophotrochozoa</taxon>
        <taxon>Mollusca</taxon>
        <taxon>Bivalvia</taxon>
        <taxon>Autobranchia</taxon>
        <taxon>Heteroconchia</taxon>
        <taxon>Palaeoheterodonta</taxon>
        <taxon>Unionida</taxon>
        <taxon>Unionoidea</taxon>
        <taxon>Unionidae</taxon>
        <taxon>Ambleminae</taxon>
        <taxon>Lampsilini</taxon>
        <taxon>Potamilus</taxon>
    </lineage>
</organism>
<evidence type="ECO:0000313" key="2">
    <source>
        <dbReference type="Proteomes" id="UP001195483"/>
    </source>
</evidence>
<dbReference type="AlphaFoldDB" id="A0AAE0SEK6"/>